<reference evidence="2" key="1">
    <citation type="journal article" date="2021" name="Proc. Natl. Acad. Sci. U.S.A.">
        <title>A Catalog of Tens of Thousands of Viruses from Human Metagenomes Reveals Hidden Associations with Chronic Diseases.</title>
        <authorList>
            <person name="Tisza M.J."/>
            <person name="Buck C.B."/>
        </authorList>
    </citation>
    <scope>NUCLEOTIDE SEQUENCE</scope>
    <source>
        <strain evidence="2">CtsIb3</strain>
    </source>
</reference>
<feature type="region of interest" description="Disordered" evidence="1">
    <location>
        <begin position="1"/>
        <end position="22"/>
    </location>
</feature>
<dbReference type="EMBL" id="BK016124">
    <property type="protein sequence ID" value="DAF97003.1"/>
    <property type="molecule type" value="Genomic_DNA"/>
</dbReference>
<sequence length="36" mass="4060">MDQTCLDKQSKGNAGPRVEKRRQGWAWCGRQGIARA</sequence>
<accession>A0A8S5URE7</accession>
<proteinExistence type="predicted"/>
<protein>
    <submittedName>
        <fullName evidence="2">Uncharacterized protein</fullName>
    </submittedName>
</protein>
<evidence type="ECO:0000256" key="1">
    <source>
        <dbReference type="SAM" id="MobiDB-lite"/>
    </source>
</evidence>
<name>A0A8S5URE7_9CAUD</name>
<organism evidence="2">
    <name type="scientific">Myoviridae sp. ctsIb3</name>
    <dbReference type="NCBI Taxonomy" id="2825189"/>
    <lineage>
        <taxon>Viruses</taxon>
        <taxon>Duplodnaviria</taxon>
        <taxon>Heunggongvirae</taxon>
        <taxon>Uroviricota</taxon>
        <taxon>Caudoviricetes</taxon>
    </lineage>
</organism>
<evidence type="ECO:0000313" key="2">
    <source>
        <dbReference type="EMBL" id="DAF97003.1"/>
    </source>
</evidence>